<dbReference type="PRINTS" id="PR01438">
    <property type="entry name" value="UNVRSLSTRESS"/>
</dbReference>
<dbReference type="InterPro" id="IPR006015">
    <property type="entry name" value="Universal_stress_UspA"/>
</dbReference>
<comment type="similarity">
    <text evidence="1">Belongs to the universal stress protein A family.</text>
</comment>
<dbReference type="SUPFAM" id="SSF52402">
    <property type="entry name" value="Adenine nucleotide alpha hydrolases-like"/>
    <property type="match status" value="1"/>
</dbReference>
<keyword evidence="2" id="KW-0547">Nucleotide-binding</keyword>
<sequence>MKKILLPVDGSEYSKAASAVAREMAEKFGAEVVVLRVGEPDFLDMYYSRKDLEETVEHKMERIAAATIEEDKKLFEGSTLNVKYVTAVGDAASKILDVCEEEGCDFIVIATHGMGAAKRFLVGSVTNKVVHHSPVPVLVIR</sequence>
<dbReference type="Pfam" id="PF00582">
    <property type="entry name" value="Usp"/>
    <property type="match status" value="1"/>
</dbReference>
<geneLocation type="plasmid" evidence="5 6">
    <name>EAL2_808p</name>
</geneLocation>
<keyword evidence="5" id="KW-0614">Plasmid</keyword>
<dbReference type="PATRIC" id="fig|1286171.3.peg.2656"/>
<dbReference type="AlphaFoldDB" id="W8T8E0"/>
<evidence type="ECO:0000256" key="3">
    <source>
        <dbReference type="ARBA" id="ARBA00022840"/>
    </source>
</evidence>
<dbReference type="KEGG" id="eac:EAL2_808p04760"/>
<feature type="domain" description="UspA" evidence="4">
    <location>
        <begin position="1"/>
        <end position="141"/>
    </location>
</feature>
<dbReference type="Gene3D" id="3.40.50.620">
    <property type="entry name" value="HUPs"/>
    <property type="match status" value="1"/>
</dbReference>
<evidence type="ECO:0000313" key="5">
    <source>
        <dbReference type="EMBL" id="AHM57979.1"/>
    </source>
</evidence>
<dbReference type="RefSeq" id="WP_025436830.1">
    <property type="nucleotide sequence ID" value="NZ_CP007453.1"/>
</dbReference>
<dbReference type="CDD" id="cd00293">
    <property type="entry name" value="USP-like"/>
    <property type="match status" value="1"/>
</dbReference>
<dbReference type="EMBL" id="CP007453">
    <property type="protein sequence ID" value="AHM57979.1"/>
    <property type="molecule type" value="Genomic_DNA"/>
</dbReference>
<organism evidence="5 6">
    <name type="scientific">Peptoclostridium acidaminophilum DSM 3953</name>
    <dbReference type="NCBI Taxonomy" id="1286171"/>
    <lineage>
        <taxon>Bacteria</taxon>
        <taxon>Bacillati</taxon>
        <taxon>Bacillota</taxon>
        <taxon>Clostridia</taxon>
        <taxon>Peptostreptococcales</taxon>
        <taxon>Peptoclostridiaceae</taxon>
        <taxon>Peptoclostridium</taxon>
    </lineage>
</organism>
<keyword evidence="3" id="KW-0067">ATP-binding</keyword>
<gene>
    <name evidence="5" type="ORF">EAL2_808p04760</name>
</gene>
<accession>W8T8E0</accession>
<dbReference type="Proteomes" id="UP000019591">
    <property type="component" value="Plasmid EAL2_808p"/>
</dbReference>
<dbReference type="InterPro" id="IPR014729">
    <property type="entry name" value="Rossmann-like_a/b/a_fold"/>
</dbReference>
<evidence type="ECO:0000313" key="6">
    <source>
        <dbReference type="Proteomes" id="UP000019591"/>
    </source>
</evidence>
<name>W8T8E0_PEPAC</name>
<dbReference type="PANTHER" id="PTHR46268:SF27">
    <property type="entry name" value="UNIVERSAL STRESS PROTEIN RV2623"/>
    <property type="match status" value="1"/>
</dbReference>
<evidence type="ECO:0000256" key="1">
    <source>
        <dbReference type="ARBA" id="ARBA00008791"/>
    </source>
</evidence>
<dbReference type="GO" id="GO:0005524">
    <property type="term" value="F:ATP binding"/>
    <property type="evidence" value="ECO:0007669"/>
    <property type="project" value="UniProtKB-KW"/>
</dbReference>
<dbReference type="eggNOG" id="COG0589">
    <property type="taxonomic scope" value="Bacteria"/>
</dbReference>
<dbReference type="InterPro" id="IPR006016">
    <property type="entry name" value="UspA"/>
</dbReference>
<dbReference type="HOGENOM" id="CLU_049301_16_2_9"/>
<keyword evidence="6" id="KW-1185">Reference proteome</keyword>
<evidence type="ECO:0000256" key="2">
    <source>
        <dbReference type="ARBA" id="ARBA00022741"/>
    </source>
</evidence>
<evidence type="ECO:0000259" key="4">
    <source>
        <dbReference type="Pfam" id="PF00582"/>
    </source>
</evidence>
<reference evidence="5 6" key="1">
    <citation type="journal article" date="2014" name="Genome Announc.">
        <title>Complete Genome Sequence of Amino Acid-Utilizing Eubacterium acidaminophilum al-2 (DSM 3953).</title>
        <authorList>
            <person name="Poehlein A."/>
            <person name="Andreesen J.R."/>
            <person name="Daniel R."/>
        </authorList>
    </citation>
    <scope>NUCLEOTIDE SEQUENCE [LARGE SCALE GENOMIC DNA]</scope>
    <source>
        <strain evidence="5 6">DSM 3953</strain>
        <plasmid evidence="6">Plasmid EAL2_808p</plasmid>
    </source>
</reference>
<protein>
    <recommendedName>
        <fullName evidence="4">UspA domain-containing protein</fullName>
    </recommendedName>
</protein>
<dbReference type="PANTHER" id="PTHR46268">
    <property type="entry name" value="STRESS RESPONSE PROTEIN NHAX"/>
    <property type="match status" value="1"/>
</dbReference>
<proteinExistence type="inferred from homology"/>